<feature type="region of interest" description="Disordered" evidence="1">
    <location>
        <begin position="1"/>
        <end position="193"/>
    </location>
</feature>
<dbReference type="Proteomes" id="UP000077266">
    <property type="component" value="Unassembled WGS sequence"/>
</dbReference>
<proteinExistence type="predicted"/>
<gene>
    <name evidence="2" type="ORF">EXIGLDRAFT_777620</name>
</gene>
<dbReference type="GO" id="GO:0005634">
    <property type="term" value="C:nucleus"/>
    <property type="evidence" value="ECO:0007669"/>
    <property type="project" value="TreeGrafter"/>
</dbReference>
<evidence type="ECO:0000313" key="3">
    <source>
        <dbReference type="Proteomes" id="UP000077266"/>
    </source>
</evidence>
<feature type="compositionally biased region" description="Low complexity" evidence="1">
    <location>
        <begin position="102"/>
        <end position="111"/>
    </location>
</feature>
<feature type="region of interest" description="Disordered" evidence="1">
    <location>
        <begin position="707"/>
        <end position="728"/>
    </location>
</feature>
<protein>
    <submittedName>
        <fullName evidence="2">Uncharacterized protein</fullName>
    </submittedName>
</protein>
<feature type="compositionally biased region" description="Basic and acidic residues" evidence="1">
    <location>
        <begin position="601"/>
        <end position="612"/>
    </location>
</feature>
<dbReference type="EMBL" id="KV426274">
    <property type="protein sequence ID" value="KZV83388.1"/>
    <property type="molecule type" value="Genomic_DNA"/>
</dbReference>
<name>A0A165CXS8_EXIGL</name>
<reference evidence="2 3" key="1">
    <citation type="journal article" date="2016" name="Mol. Biol. Evol.">
        <title>Comparative Genomics of Early-Diverging Mushroom-Forming Fungi Provides Insights into the Origins of Lignocellulose Decay Capabilities.</title>
        <authorList>
            <person name="Nagy L.G."/>
            <person name="Riley R."/>
            <person name="Tritt A."/>
            <person name="Adam C."/>
            <person name="Daum C."/>
            <person name="Floudas D."/>
            <person name="Sun H."/>
            <person name="Yadav J.S."/>
            <person name="Pangilinan J."/>
            <person name="Larsson K.H."/>
            <person name="Matsuura K."/>
            <person name="Barry K."/>
            <person name="Labutti K."/>
            <person name="Kuo R."/>
            <person name="Ohm R.A."/>
            <person name="Bhattacharya S.S."/>
            <person name="Shirouzu T."/>
            <person name="Yoshinaga Y."/>
            <person name="Martin F.M."/>
            <person name="Grigoriev I.V."/>
            <person name="Hibbett D.S."/>
        </authorList>
    </citation>
    <scope>NUCLEOTIDE SEQUENCE [LARGE SCALE GENOMIC DNA]</scope>
    <source>
        <strain evidence="2 3">HHB12029</strain>
    </source>
</reference>
<keyword evidence="3" id="KW-1185">Reference proteome</keyword>
<evidence type="ECO:0000256" key="1">
    <source>
        <dbReference type="SAM" id="MobiDB-lite"/>
    </source>
</evidence>
<accession>A0A165CXS8</accession>
<dbReference type="GO" id="GO:0000987">
    <property type="term" value="F:cis-regulatory region sequence-specific DNA binding"/>
    <property type="evidence" value="ECO:0007669"/>
    <property type="project" value="TreeGrafter"/>
</dbReference>
<feature type="compositionally biased region" description="Polar residues" evidence="1">
    <location>
        <begin position="135"/>
        <end position="145"/>
    </location>
</feature>
<sequence>MPANKPDPGVPPLLTRARKARQSDSSTEESQPPVPKTSTKTSTKNSPNKMKDTTNKPVAKGKGAKNSKGGKNDADATTPATQTTTTSSVASVKQQKKKNAGEDVGAAGAVDSTPSDPANDSNVRTDKNEGDSMDDTTTNTAQTINAVPATKPQERIQPSEQSGDDDAMDTQSDQNTTDVEDPDKTDNGTTVVADAPDKLDFDLEFLANDLMAASLEDGDEESVPGPLPAALQDIWDAFMTKLAGFVVQFSRASRKATALLWAIIGDHFKLSRSPNLYNMWVKQWSLINAMQENESKAEYHRRYVNAYHEEVDNMTPAERKKLRVDLLAWLADYEKECAKEADVRGQGFKGVLEAKRAMARFAQEWSMKSPVVIWGVVAPAKLGDAKQLACAGSFASHPEVINLAEDLGVNMEEFTGDLAACFGAQRIANRLLDDWSDKALHEVLAKPEKDRRFHLRRALLAILNETLDIPTSTLKWKGNASANVQRGVWVANWPRGVLTPDEMGDNKYPEDQHNILHDATYKTLRKEPGFKAITLVRFTPEQLAWRRTDWKRWCALPAYKDTDGYTLITVGDVMPSEEVDIKNKGRATRIKYFSRMPSAKPKAEDDGSKVDNDNAPETDEASGDSTDAPDNTNNTKTTVPRKKNSRKSPPDAPPTTTGAKRPRRSEEDYSKLLIGGGNDSYWTVTDPILNRSRPPYPGYEHVEAMDVDDHDSPSRAPSAGPSEGSQMRTAGVTGALSLEAIQAQLLENQRIQQAQSQQMLSALLAQAMMGNAQPQQQWQNFGQQLQQQQQQFQFQQQQQFQHAAQQQLQQQQRFQQQQQQFQQAQAFTLPNLDEMIPDGQGGVLPVNRAPDV</sequence>
<dbReference type="GO" id="GO:0000981">
    <property type="term" value="F:DNA-binding transcription factor activity, RNA polymerase II-specific"/>
    <property type="evidence" value="ECO:0007669"/>
    <property type="project" value="TreeGrafter"/>
</dbReference>
<feature type="compositionally biased region" description="Polar residues" evidence="1">
    <location>
        <begin position="112"/>
        <end position="122"/>
    </location>
</feature>
<dbReference type="AlphaFoldDB" id="A0A165CXS8"/>
<dbReference type="PANTHER" id="PTHR14596:SF72">
    <property type="entry name" value="ZINC FINGER PROTEIN MSN2-RELATED"/>
    <property type="match status" value="1"/>
</dbReference>
<dbReference type="GO" id="GO:0042594">
    <property type="term" value="P:response to starvation"/>
    <property type="evidence" value="ECO:0007669"/>
    <property type="project" value="TreeGrafter"/>
</dbReference>
<feature type="compositionally biased region" description="Low complexity" evidence="1">
    <location>
        <begin position="76"/>
        <end position="93"/>
    </location>
</feature>
<feature type="region of interest" description="Disordered" evidence="1">
    <location>
        <begin position="592"/>
        <end position="684"/>
    </location>
</feature>
<dbReference type="InParanoid" id="A0A165CXS8"/>
<dbReference type="PANTHER" id="PTHR14596">
    <property type="entry name" value="ZINC FINGER PROTEIN"/>
    <property type="match status" value="1"/>
</dbReference>
<feature type="compositionally biased region" description="Polar residues" evidence="1">
    <location>
        <begin position="623"/>
        <end position="638"/>
    </location>
</feature>
<evidence type="ECO:0000313" key="2">
    <source>
        <dbReference type="EMBL" id="KZV83388.1"/>
    </source>
</evidence>
<organism evidence="2 3">
    <name type="scientific">Exidia glandulosa HHB12029</name>
    <dbReference type="NCBI Taxonomy" id="1314781"/>
    <lineage>
        <taxon>Eukaryota</taxon>
        <taxon>Fungi</taxon>
        <taxon>Dikarya</taxon>
        <taxon>Basidiomycota</taxon>
        <taxon>Agaricomycotina</taxon>
        <taxon>Agaricomycetes</taxon>
        <taxon>Auriculariales</taxon>
        <taxon>Exidiaceae</taxon>
        <taxon>Exidia</taxon>
    </lineage>
</organism>
<feature type="compositionally biased region" description="Low complexity" evidence="1">
    <location>
        <begin position="60"/>
        <end position="69"/>
    </location>
</feature>
<feature type="compositionally biased region" description="Low complexity" evidence="1">
    <location>
        <begin position="36"/>
        <end position="48"/>
    </location>
</feature>